<organism evidence="3 4">
    <name type="scientific">Saccharothrix algeriensis</name>
    <dbReference type="NCBI Taxonomy" id="173560"/>
    <lineage>
        <taxon>Bacteria</taxon>
        <taxon>Bacillati</taxon>
        <taxon>Actinomycetota</taxon>
        <taxon>Actinomycetes</taxon>
        <taxon>Pseudonocardiales</taxon>
        <taxon>Pseudonocardiaceae</taxon>
        <taxon>Saccharothrix</taxon>
    </lineage>
</organism>
<dbReference type="AlphaFoldDB" id="A0A8T8I2Z9"/>
<dbReference type="Gene3D" id="1.10.443.10">
    <property type="entry name" value="Intergrase catalytic core"/>
    <property type="match status" value="1"/>
</dbReference>
<evidence type="ECO:0000256" key="1">
    <source>
        <dbReference type="ARBA" id="ARBA00023172"/>
    </source>
</evidence>
<dbReference type="GO" id="GO:0003677">
    <property type="term" value="F:DNA binding"/>
    <property type="evidence" value="ECO:0007669"/>
    <property type="project" value="InterPro"/>
</dbReference>
<name>A0A8T8I2Z9_9PSEU</name>
<dbReference type="SUPFAM" id="SSF56349">
    <property type="entry name" value="DNA breaking-rejoining enzymes"/>
    <property type="match status" value="1"/>
</dbReference>
<evidence type="ECO:0000313" key="4">
    <source>
        <dbReference type="Proteomes" id="UP000671828"/>
    </source>
</evidence>
<dbReference type="InterPro" id="IPR011010">
    <property type="entry name" value="DNA_brk_join_enz"/>
</dbReference>
<feature type="compositionally biased region" description="Polar residues" evidence="2">
    <location>
        <begin position="153"/>
        <end position="165"/>
    </location>
</feature>
<dbReference type="InterPro" id="IPR013762">
    <property type="entry name" value="Integrase-like_cat_sf"/>
</dbReference>
<gene>
    <name evidence="3" type="ORF">J7S33_09710</name>
</gene>
<evidence type="ECO:0008006" key="5">
    <source>
        <dbReference type="Google" id="ProtNLM"/>
    </source>
</evidence>
<dbReference type="GO" id="GO:0015074">
    <property type="term" value="P:DNA integration"/>
    <property type="evidence" value="ECO:0007669"/>
    <property type="project" value="InterPro"/>
</dbReference>
<proteinExistence type="predicted"/>
<evidence type="ECO:0000256" key="2">
    <source>
        <dbReference type="SAM" id="MobiDB-lite"/>
    </source>
</evidence>
<reference evidence="3" key="1">
    <citation type="submission" date="2021-04" db="EMBL/GenBank/DDBJ databases">
        <title>Saccharothrix algeriensis WGS.</title>
        <authorList>
            <person name="Stuskova K."/>
            <person name="Hakalova E."/>
            <person name="Tebbal A.B."/>
            <person name="Eichmeier A."/>
        </authorList>
    </citation>
    <scope>NUCLEOTIDE SEQUENCE</scope>
    <source>
        <strain evidence="3">NRRL B-24137</strain>
    </source>
</reference>
<dbReference type="Proteomes" id="UP000671828">
    <property type="component" value="Chromosome"/>
</dbReference>
<evidence type="ECO:0000313" key="3">
    <source>
        <dbReference type="EMBL" id="QTR04981.1"/>
    </source>
</evidence>
<protein>
    <recommendedName>
        <fullName evidence="5">Tyr recombinase domain-containing protein</fullName>
    </recommendedName>
</protein>
<accession>A0A8T8I2Z9</accession>
<sequence length="174" mass="18921">MGKGSLLWSVVFVGPKRSNFWGSGMHRITAGIRDVHLYDLRHTGNMSAAETGVTLRELTDRMGHSSTRVAMILLHAREEGGRKIAVGIGAMAMAGTLAKGTAGAIRGTWGARKIKRAGRSSTWDGRRGVYLRKEERAGDGNRTRMTSLEVRRQSQPTAPDQLSPQPLLTLIDLG</sequence>
<feature type="region of interest" description="Disordered" evidence="2">
    <location>
        <begin position="134"/>
        <end position="165"/>
    </location>
</feature>
<dbReference type="EMBL" id="CP072788">
    <property type="protein sequence ID" value="QTR04981.1"/>
    <property type="molecule type" value="Genomic_DNA"/>
</dbReference>
<keyword evidence="1" id="KW-0233">DNA recombination</keyword>
<dbReference type="GO" id="GO:0006310">
    <property type="term" value="P:DNA recombination"/>
    <property type="evidence" value="ECO:0007669"/>
    <property type="project" value="UniProtKB-KW"/>
</dbReference>